<dbReference type="GO" id="GO:0043335">
    <property type="term" value="P:protein unfolding"/>
    <property type="evidence" value="ECO:0007669"/>
    <property type="project" value="TreeGrafter"/>
</dbReference>
<evidence type="ECO:0000256" key="6">
    <source>
        <dbReference type="ARBA" id="ARBA00023110"/>
    </source>
</evidence>
<feature type="domain" description="PPIase FKBP-type" evidence="12">
    <location>
        <begin position="163"/>
        <end position="248"/>
    </location>
</feature>
<dbReference type="PROSITE" id="PS50059">
    <property type="entry name" value="FKBP_PPIASE"/>
    <property type="match status" value="1"/>
</dbReference>
<organism evidence="13">
    <name type="scientific">uncultured delta proteobacterium Rifle_16ft_4_minimus_1997</name>
    <dbReference type="NCBI Taxonomy" id="1665176"/>
    <lineage>
        <taxon>Bacteria</taxon>
        <taxon>Deltaproteobacteria</taxon>
        <taxon>environmental samples</taxon>
    </lineage>
</organism>
<dbReference type="PANTHER" id="PTHR30560:SF3">
    <property type="entry name" value="TRIGGER FACTOR-LIKE PROTEIN TIG, CHLOROPLASTIC"/>
    <property type="match status" value="1"/>
</dbReference>
<dbReference type="InterPro" id="IPR036611">
    <property type="entry name" value="Trigger_fac_ribosome-bd_sf"/>
</dbReference>
<evidence type="ECO:0000256" key="4">
    <source>
        <dbReference type="ARBA" id="ARBA00016902"/>
    </source>
</evidence>
<keyword evidence="7 11" id="KW-0143">Chaperone</keyword>
<evidence type="ECO:0000313" key="13">
    <source>
        <dbReference type="EMBL" id="AKQ01592.1"/>
    </source>
</evidence>
<name>A0A0H4T585_9DELT</name>
<proteinExistence type="inferred from homology"/>
<evidence type="ECO:0000256" key="1">
    <source>
        <dbReference type="ARBA" id="ARBA00000971"/>
    </source>
</evidence>
<dbReference type="Gene3D" id="3.10.50.40">
    <property type="match status" value="1"/>
</dbReference>
<evidence type="ECO:0000256" key="9">
    <source>
        <dbReference type="ARBA" id="ARBA00023306"/>
    </source>
</evidence>
<evidence type="ECO:0000256" key="3">
    <source>
        <dbReference type="ARBA" id="ARBA00005464"/>
    </source>
</evidence>
<evidence type="ECO:0000256" key="10">
    <source>
        <dbReference type="PROSITE-ProRule" id="PRU00277"/>
    </source>
</evidence>
<protein>
    <recommendedName>
        <fullName evidence="4 11">Trigger factor</fullName>
    </recommendedName>
</protein>
<comment type="subcellular location">
    <subcellularLocation>
        <location evidence="2">Cytoplasm</location>
    </subcellularLocation>
</comment>
<dbReference type="InterPro" id="IPR046357">
    <property type="entry name" value="PPIase_dom_sf"/>
</dbReference>
<dbReference type="GO" id="GO:0005737">
    <property type="term" value="C:cytoplasm"/>
    <property type="evidence" value="ECO:0007669"/>
    <property type="project" value="UniProtKB-SubCell"/>
</dbReference>
<dbReference type="GO" id="GO:0003755">
    <property type="term" value="F:peptidyl-prolyl cis-trans isomerase activity"/>
    <property type="evidence" value="ECO:0007669"/>
    <property type="project" value="UniProtKB-KW"/>
</dbReference>
<comment type="function">
    <text evidence="11">Involved in protein export. Acts as a chaperone by maintaining the newly synthesized protein in an open conformation.</text>
</comment>
<keyword evidence="8 10" id="KW-0413">Isomerase</keyword>
<dbReference type="InterPro" id="IPR008881">
    <property type="entry name" value="Trigger_fac_ribosome-bd_bac"/>
</dbReference>
<dbReference type="Gene3D" id="3.30.70.1050">
    <property type="entry name" value="Trigger factor ribosome-binding domain"/>
    <property type="match status" value="1"/>
</dbReference>
<evidence type="ECO:0000256" key="2">
    <source>
        <dbReference type="ARBA" id="ARBA00004496"/>
    </source>
</evidence>
<dbReference type="Pfam" id="PF00254">
    <property type="entry name" value="FKBP_C"/>
    <property type="match status" value="1"/>
</dbReference>
<evidence type="ECO:0000256" key="11">
    <source>
        <dbReference type="RuleBase" id="RU003914"/>
    </source>
</evidence>
<dbReference type="InterPro" id="IPR005215">
    <property type="entry name" value="Trig_fac"/>
</dbReference>
<dbReference type="SUPFAM" id="SSF54534">
    <property type="entry name" value="FKBP-like"/>
    <property type="match status" value="1"/>
</dbReference>
<dbReference type="GO" id="GO:0043022">
    <property type="term" value="F:ribosome binding"/>
    <property type="evidence" value="ECO:0007669"/>
    <property type="project" value="TreeGrafter"/>
</dbReference>
<dbReference type="GO" id="GO:0051083">
    <property type="term" value="P:'de novo' cotranslational protein folding"/>
    <property type="evidence" value="ECO:0007669"/>
    <property type="project" value="TreeGrafter"/>
</dbReference>
<dbReference type="SUPFAM" id="SSF102735">
    <property type="entry name" value="Trigger factor ribosome-binding domain"/>
    <property type="match status" value="1"/>
</dbReference>
<dbReference type="EMBL" id="KT006970">
    <property type="protein sequence ID" value="AKQ01592.1"/>
    <property type="molecule type" value="Genomic_DNA"/>
</dbReference>
<dbReference type="GO" id="GO:0051301">
    <property type="term" value="P:cell division"/>
    <property type="evidence" value="ECO:0007669"/>
    <property type="project" value="UniProtKB-KW"/>
</dbReference>
<keyword evidence="5 11" id="KW-0132">Cell division</keyword>
<accession>A0A0H4T585</accession>
<evidence type="ECO:0000259" key="12">
    <source>
        <dbReference type="PROSITE" id="PS50059"/>
    </source>
</evidence>
<dbReference type="GO" id="GO:0015031">
    <property type="term" value="P:protein transport"/>
    <property type="evidence" value="ECO:0007669"/>
    <property type="project" value="InterPro"/>
</dbReference>
<dbReference type="Pfam" id="PF05697">
    <property type="entry name" value="Trigger_N"/>
    <property type="match status" value="1"/>
</dbReference>
<dbReference type="Gene3D" id="1.10.3120.10">
    <property type="entry name" value="Trigger factor, C-terminal domain"/>
    <property type="match status" value="1"/>
</dbReference>
<comment type="similarity">
    <text evidence="3 11">Belongs to the FKBP-type PPIase family. Tig subfamily.</text>
</comment>
<dbReference type="SUPFAM" id="SSF109998">
    <property type="entry name" value="Triger factor/SurA peptide-binding domain-like"/>
    <property type="match status" value="1"/>
</dbReference>
<dbReference type="NCBIfam" id="TIGR00115">
    <property type="entry name" value="tig"/>
    <property type="match status" value="1"/>
</dbReference>
<sequence length="331" mass="37692">MKVDLDILSSIRRRIRVELPAEAVNQEFFRTYEGLGRRVKIRGFRPGKAPRSLLEGLYGGEVRGQVRSRLVEQSLSEIIKEKGLRVVSHPEVEADPLEEDRTFTFSAVVEVKPDIEAKNYLGLEVEKLKLKVEDEQVDEALRRLQHSHAQLEPVEGRDAVERGDFVVLDFTGSIGGKPFSGGEARNYPVEIGSGDALPQFEAALIGLKMDGEHHISVAYPEDYFNRELAGRVVEFSVTVRDIKKKILPPLDDEFAKDRGECGSLEELRQKIRARLENELKELQTRDLKEQLLTRLIEVHPFEVPAAMVERQLRYLLERQQARLSARCALRS</sequence>
<evidence type="ECO:0000256" key="5">
    <source>
        <dbReference type="ARBA" id="ARBA00022618"/>
    </source>
</evidence>
<dbReference type="FunFam" id="3.10.50.40:FF:000001">
    <property type="entry name" value="Trigger factor"/>
    <property type="match status" value="1"/>
</dbReference>
<dbReference type="Pfam" id="PF05698">
    <property type="entry name" value="Trigger_C"/>
    <property type="match status" value="1"/>
</dbReference>
<dbReference type="InterPro" id="IPR001179">
    <property type="entry name" value="PPIase_FKBP_dom"/>
</dbReference>
<evidence type="ECO:0000256" key="7">
    <source>
        <dbReference type="ARBA" id="ARBA00023186"/>
    </source>
</evidence>
<reference evidence="13" key="1">
    <citation type="journal article" date="2015" name="ISME J.">
        <title>Aquifer environment selects for microbial species cohorts in sediment and groundwater.</title>
        <authorList>
            <person name="Hug L.A."/>
            <person name="Thomas B.C."/>
            <person name="Brown C.T."/>
            <person name="Frischkorn K.R."/>
            <person name="Williams K.H."/>
            <person name="Tringe S.G."/>
            <person name="Banfield J.F."/>
        </authorList>
    </citation>
    <scope>NUCLEOTIDE SEQUENCE</scope>
</reference>
<dbReference type="InterPro" id="IPR037041">
    <property type="entry name" value="Trigger_fac_C_sf"/>
</dbReference>
<dbReference type="PANTHER" id="PTHR30560">
    <property type="entry name" value="TRIGGER FACTOR CHAPERONE AND PEPTIDYL-PROLYL CIS/TRANS ISOMERASE"/>
    <property type="match status" value="1"/>
</dbReference>
<comment type="catalytic activity">
    <reaction evidence="1 10">
        <text>[protein]-peptidylproline (omega=180) = [protein]-peptidylproline (omega=0)</text>
        <dbReference type="Rhea" id="RHEA:16237"/>
        <dbReference type="Rhea" id="RHEA-COMP:10747"/>
        <dbReference type="Rhea" id="RHEA-COMP:10748"/>
        <dbReference type="ChEBI" id="CHEBI:83833"/>
        <dbReference type="ChEBI" id="CHEBI:83834"/>
        <dbReference type="EC" id="5.2.1.8"/>
    </reaction>
</comment>
<dbReference type="InterPro" id="IPR027304">
    <property type="entry name" value="Trigger_fact/SurA_dom_sf"/>
</dbReference>
<keyword evidence="6 10" id="KW-0697">Rotamase</keyword>
<evidence type="ECO:0000256" key="8">
    <source>
        <dbReference type="ARBA" id="ARBA00023235"/>
    </source>
</evidence>
<dbReference type="InterPro" id="IPR008880">
    <property type="entry name" value="Trigger_fac_C"/>
</dbReference>
<dbReference type="GO" id="GO:0044183">
    <property type="term" value="F:protein folding chaperone"/>
    <property type="evidence" value="ECO:0007669"/>
    <property type="project" value="TreeGrafter"/>
</dbReference>
<dbReference type="AlphaFoldDB" id="A0A0H4T585"/>
<keyword evidence="9 11" id="KW-0131">Cell cycle</keyword>